<dbReference type="InterPro" id="IPR016230">
    <property type="entry name" value="PrkA/YeaG"/>
</dbReference>
<proteinExistence type="predicted"/>
<sequence length="640" mass="73306">MTIFDSYQSRYEKAQEEEMSLQEYLDICKNDPSAYATSSERMLLAIGKPEMLDTRDDARYSRIFSNKIIKIYPAFREFYGMEETIEQIVSFYRHAAQGLEEKKQILYLLGPVGGGKSSLAEKLKSLMEAVPFYAIKGSPVNESPLSLFSPQEDASILEDDFGISKRYLPGVMSPWAVKRLHEFNGDISQFRVVRLNPSVLEQVGIAKTEPGDENNQDISSLVGKVDIRKLEQYSQDDPDAYSYSGGLCLANQGLLEFVEMFKAPIKVLHPLLTATQEGNYKGTEGFPAIPFTGTILAHSNESEWLTFKNNKNNEAFLDRIYIVKVPYCLRVSEETKIYEKLLINSSLAESPCAPDTLKMMAEFAVLTRLIEPENSSIYSKMRIYDGENLKDIDPKAKSYQEYKDSAGPDEGMTGLSTRFAFKIMSKVFNYDHSEIAANPVHLLYILEQQIEQMQFPPETAERYLSFIKGYLATNYSEFIAKEIQTAYLESYAEFGQNIFDRYVTYADFWIQDSEFRDPDTGEMFDRAALNEELEKIEKPAGISNPKDFRNEIVNFTLRARANNEGLNPSWTSFEKMRLVIEKKMFSNTEDILPVISFNAQSSTEDQKKHQEFIDRMVAKGYTPKQVRLLCEWHLRTRKSS</sequence>
<name>A0A3B0ZCW6_9ZZZZ</name>
<dbReference type="NCBIfam" id="NF011999">
    <property type="entry name" value="PRK15455.1"/>
    <property type="match status" value="1"/>
</dbReference>
<dbReference type="Pfam" id="PF08298">
    <property type="entry name" value="AAA_PrkA"/>
    <property type="match status" value="1"/>
</dbReference>
<gene>
    <name evidence="2" type="ORF">MNBD_GAMMA17-1204</name>
</gene>
<dbReference type="AlphaFoldDB" id="A0A3B0ZCW6"/>
<dbReference type="Pfam" id="PF06798">
    <property type="entry name" value="PrkA"/>
    <property type="match status" value="1"/>
</dbReference>
<dbReference type="PANTHER" id="PTHR30267:SF2">
    <property type="entry name" value="PROTEIN PRKA"/>
    <property type="match status" value="1"/>
</dbReference>
<dbReference type="InterPro" id="IPR013153">
    <property type="entry name" value="Prk_AAA"/>
</dbReference>
<evidence type="ECO:0000259" key="1">
    <source>
        <dbReference type="SMART" id="SM00763"/>
    </source>
</evidence>
<dbReference type="EMBL" id="UOFQ01000132">
    <property type="protein sequence ID" value="VAW89411.1"/>
    <property type="molecule type" value="Genomic_DNA"/>
</dbReference>
<dbReference type="PIRSF" id="PIRSF000549">
    <property type="entry name" value="Ser_prot_kin"/>
    <property type="match status" value="1"/>
</dbReference>
<dbReference type="SUPFAM" id="SSF52540">
    <property type="entry name" value="P-loop containing nucleoside triphosphate hydrolases"/>
    <property type="match status" value="1"/>
</dbReference>
<protein>
    <submittedName>
        <fullName evidence="2">Uncharacterized protein YeaG</fullName>
    </submittedName>
</protein>
<dbReference type="PANTHER" id="PTHR30267">
    <property type="entry name" value="PROTEIN KINASE PRKA"/>
    <property type="match status" value="1"/>
</dbReference>
<dbReference type="SMART" id="SM00763">
    <property type="entry name" value="AAA_PrkA"/>
    <property type="match status" value="1"/>
</dbReference>
<evidence type="ECO:0000313" key="2">
    <source>
        <dbReference type="EMBL" id="VAW89411.1"/>
    </source>
</evidence>
<feature type="domain" description="PrkA AAA" evidence="1">
    <location>
        <begin position="19"/>
        <end position="376"/>
    </location>
</feature>
<accession>A0A3B0ZCW6</accession>
<dbReference type="GO" id="GO:0004672">
    <property type="term" value="F:protein kinase activity"/>
    <property type="evidence" value="ECO:0007669"/>
    <property type="project" value="InterPro"/>
</dbReference>
<reference evidence="2" key="1">
    <citation type="submission" date="2018-06" db="EMBL/GenBank/DDBJ databases">
        <authorList>
            <person name="Zhirakovskaya E."/>
        </authorList>
    </citation>
    <scope>NUCLEOTIDE SEQUENCE</scope>
</reference>
<dbReference type="InterPro" id="IPR027417">
    <property type="entry name" value="P-loop_NTPase"/>
</dbReference>
<dbReference type="InterPro" id="IPR057741">
    <property type="entry name" value="YeaG"/>
</dbReference>
<organism evidence="2">
    <name type="scientific">hydrothermal vent metagenome</name>
    <dbReference type="NCBI Taxonomy" id="652676"/>
    <lineage>
        <taxon>unclassified sequences</taxon>
        <taxon>metagenomes</taxon>
        <taxon>ecological metagenomes</taxon>
    </lineage>
</organism>
<dbReference type="Gene3D" id="3.40.50.300">
    <property type="entry name" value="P-loop containing nucleotide triphosphate hydrolases"/>
    <property type="match status" value="1"/>
</dbReference>
<dbReference type="InterPro" id="IPR010650">
    <property type="entry name" value="PrkA_C"/>
</dbReference>